<evidence type="ECO:0000313" key="1">
    <source>
        <dbReference type="EMBL" id="KAJ3665504.1"/>
    </source>
</evidence>
<dbReference type="EMBL" id="JALNTZ010000001">
    <property type="protein sequence ID" value="KAJ3665504.1"/>
    <property type="molecule type" value="Genomic_DNA"/>
</dbReference>
<accession>A0AA38J7J4</accession>
<dbReference type="Proteomes" id="UP001168821">
    <property type="component" value="Unassembled WGS sequence"/>
</dbReference>
<dbReference type="AlphaFoldDB" id="A0AA38J7J4"/>
<sequence>MPNTVYNSVCGIHLGKGATISTQRRYTDEGTKEDDHQDRLFVPYSNQTTDTLDVIAGVISIELTVRERELIYHREMDKTAVRKQFMKSCKKKWTKYTKMKKKKISEESCIETMSESEEP</sequence>
<evidence type="ECO:0000313" key="2">
    <source>
        <dbReference type="Proteomes" id="UP001168821"/>
    </source>
</evidence>
<organism evidence="1 2">
    <name type="scientific">Zophobas morio</name>
    <dbReference type="NCBI Taxonomy" id="2755281"/>
    <lineage>
        <taxon>Eukaryota</taxon>
        <taxon>Metazoa</taxon>
        <taxon>Ecdysozoa</taxon>
        <taxon>Arthropoda</taxon>
        <taxon>Hexapoda</taxon>
        <taxon>Insecta</taxon>
        <taxon>Pterygota</taxon>
        <taxon>Neoptera</taxon>
        <taxon>Endopterygota</taxon>
        <taxon>Coleoptera</taxon>
        <taxon>Polyphaga</taxon>
        <taxon>Cucujiformia</taxon>
        <taxon>Tenebrionidae</taxon>
        <taxon>Zophobas</taxon>
    </lineage>
</organism>
<proteinExistence type="predicted"/>
<comment type="caution">
    <text evidence="1">The sequence shown here is derived from an EMBL/GenBank/DDBJ whole genome shotgun (WGS) entry which is preliminary data.</text>
</comment>
<keyword evidence="2" id="KW-1185">Reference proteome</keyword>
<protein>
    <submittedName>
        <fullName evidence="1">Uncharacterized protein</fullName>
    </submittedName>
</protein>
<name>A0AA38J7J4_9CUCU</name>
<reference evidence="1" key="1">
    <citation type="journal article" date="2023" name="G3 (Bethesda)">
        <title>Whole genome assemblies of Zophobas morio and Tenebrio molitor.</title>
        <authorList>
            <person name="Kaur S."/>
            <person name="Stinson S.A."/>
            <person name="diCenzo G.C."/>
        </authorList>
    </citation>
    <scope>NUCLEOTIDE SEQUENCE</scope>
    <source>
        <strain evidence="1">QUZm001</strain>
    </source>
</reference>
<gene>
    <name evidence="1" type="ORF">Zmor_000996</name>
</gene>